<name>A0ABW7Q965_9MICO</name>
<feature type="domain" description="Alpha/beta hydrolase fold-3" evidence="3">
    <location>
        <begin position="25"/>
        <end position="253"/>
    </location>
</feature>
<dbReference type="PANTHER" id="PTHR48081">
    <property type="entry name" value="AB HYDROLASE SUPERFAMILY PROTEIN C4A8.06C"/>
    <property type="match status" value="1"/>
</dbReference>
<dbReference type="PANTHER" id="PTHR48081:SF8">
    <property type="entry name" value="ALPHA_BETA HYDROLASE FOLD-3 DOMAIN-CONTAINING PROTEIN-RELATED"/>
    <property type="match status" value="1"/>
</dbReference>
<sequence length="339" mass="34696">MADPYSAAEGLVRVYPAREPRGTGLVWAHGGGFAAGDLDMPEADWVARSIAARGTTVVSIDYRLAPTPAEWTPDGATRPGHRFPAGSDDVLAAWSWTVDNAARLRIDPARIAIGGASAGANLVTGAVLRMPSAGDATLPALVVLAYPTLLAEQPAPGPDLRALLDADPEADHFGPDAVLGMYENYLGGPVAGAPLAAIPGLATPDDLADFPPTLMINGEVDELRVSGEHFAATLATAGRDIETVVEPGTTHGHLNRPAEAAASLSIDRIAARLAALPTAFSARPLSSSTPARPRQDVGAPAAHPQDAAAELTTTPAPPRQHAGAASVHSHIAAGEPTSL</sequence>
<dbReference type="Proteomes" id="UP001610861">
    <property type="component" value="Unassembled WGS sequence"/>
</dbReference>
<evidence type="ECO:0000313" key="4">
    <source>
        <dbReference type="EMBL" id="MFH8251404.1"/>
    </source>
</evidence>
<dbReference type="SUPFAM" id="SSF53474">
    <property type="entry name" value="alpha/beta-Hydrolases"/>
    <property type="match status" value="1"/>
</dbReference>
<evidence type="ECO:0000259" key="3">
    <source>
        <dbReference type="Pfam" id="PF07859"/>
    </source>
</evidence>
<dbReference type="InterPro" id="IPR050300">
    <property type="entry name" value="GDXG_lipolytic_enzyme"/>
</dbReference>
<evidence type="ECO:0000256" key="1">
    <source>
        <dbReference type="ARBA" id="ARBA00022801"/>
    </source>
</evidence>
<dbReference type="Pfam" id="PF07859">
    <property type="entry name" value="Abhydrolase_3"/>
    <property type="match status" value="1"/>
</dbReference>
<gene>
    <name evidence="4" type="ORF">ACH3VR_13610</name>
</gene>
<dbReference type="InterPro" id="IPR029058">
    <property type="entry name" value="AB_hydrolase_fold"/>
</dbReference>
<feature type="region of interest" description="Disordered" evidence="2">
    <location>
        <begin position="283"/>
        <end position="339"/>
    </location>
</feature>
<comment type="caution">
    <text evidence="4">The sequence shown here is derived from an EMBL/GenBank/DDBJ whole genome shotgun (WGS) entry which is preliminary data.</text>
</comment>
<organism evidence="4 5">
    <name type="scientific">Microbacterium alkaliflavum</name>
    <dbReference type="NCBI Taxonomy" id="3248839"/>
    <lineage>
        <taxon>Bacteria</taxon>
        <taxon>Bacillati</taxon>
        <taxon>Actinomycetota</taxon>
        <taxon>Actinomycetes</taxon>
        <taxon>Micrococcales</taxon>
        <taxon>Microbacteriaceae</taxon>
        <taxon>Microbacterium</taxon>
    </lineage>
</organism>
<protein>
    <submittedName>
        <fullName evidence="4">Alpha/beta hydrolase fold domain-containing protein</fullName>
    </submittedName>
</protein>
<feature type="compositionally biased region" description="Low complexity" evidence="2">
    <location>
        <begin position="299"/>
        <end position="314"/>
    </location>
</feature>
<evidence type="ECO:0000313" key="5">
    <source>
        <dbReference type="Proteomes" id="UP001610861"/>
    </source>
</evidence>
<dbReference type="InterPro" id="IPR013094">
    <property type="entry name" value="AB_hydrolase_3"/>
</dbReference>
<keyword evidence="5" id="KW-1185">Reference proteome</keyword>
<accession>A0ABW7Q965</accession>
<proteinExistence type="predicted"/>
<evidence type="ECO:0000256" key="2">
    <source>
        <dbReference type="SAM" id="MobiDB-lite"/>
    </source>
</evidence>
<dbReference type="GO" id="GO:0016787">
    <property type="term" value="F:hydrolase activity"/>
    <property type="evidence" value="ECO:0007669"/>
    <property type="project" value="UniProtKB-KW"/>
</dbReference>
<dbReference type="Gene3D" id="3.40.50.1820">
    <property type="entry name" value="alpha/beta hydrolase"/>
    <property type="match status" value="1"/>
</dbReference>
<reference evidence="4 5" key="1">
    <citation type="submission" date="2024-09" db="EMBL/GenBank/DDBJ databases">
        <authorList>
            <person name="Pan X."/>
        </authorList>
    </citation>
    <scope>NUCLEOTIDE SEQUENCE [LARGE SCALE GENOMIC DNA]</scope>
    <source>
        <strain evidence="4 5">B2969</strain>
    </source>
</reference>
<keyword evidence="1 4" id="KW-0378">Hydrolase</keyword>
<dbReference type="EMBL" id="JBIQWL010000004">
    <property type="protein sequence ID" value="MFH8251404.1"/>
    <property type="molecule type" value="Genomic_DNA"/>
</dbReference>
<dbReference type="RefSeq" id="WP_397556849.1">
    <property type="nucleotide sequence ID" value="NZ_JBIQWL010000004.1"/>
</dbReference>